<keyword evidence="2" id="KW-0449">Lipoprotein</keyword>
<keyword evidence="2" id="KW-0106">Calcium</keyword>
<accession>A0A7J7TXX8</accession>
<comment type="cofactor">
    <cofactor evidence="2">
        <name>Ca(2+)</name>
        <dbReference type="ChEBI" id="CHEBI:29108"/>
    </cofactor>
</comment>
<dbReference type="InterPro" id="IPR005552">
    <property type="entry name" value="Scramblase"/>
</dbReference>
<protein>
    <recommendedName>
        <fullName evidence="2">Phospholipid scramblase</fullName>
    </recommendedName>
</protein>
<dbReference type="Pfam" id="PF03803">
    <property type="entry name" value="Scramblase"/>
    <property type="match status" value="1"/>
</dbReference>
<proteinExistence type="inferred from homology"/>
<sequence>MAGYMPPTGYAPSPPPPYPVAAGYPEQVQHPGPGPAPAPAPAPGFAVFPSPGGPGPAAGPAAPLLPLPGVPAGLEFLVPIDQVLVHQRAGRVETLLGWETRNRYELRSGAGQPLGQAAEESHCCARLCCGARRPLRVRLVDPSDREVLRLLRPLHCGCSCCPCGLQEFSIQDADRHTILRVVGPCWTCGCGTDTNFEVKTPDESRSVGRISKQWGGLLQEALTDADDFGLQFPLDLDVRVKAVLLGATFLIDYMFYEKRGGPGPSAITS</sequence>
<comment type="similarity">
    <text evidence="1 2">Belongs to the phospholipid scramblase family.</text>
</comment>
<evidence type="ECO:0000256" key="3">
    <source>
        <dbReference type="SAM" id="MobiDB-lite"/>
    </source>
</evidence>
<dbReference type="PANTHER" id="PTHR23248:SF37">
    <property type="entry name" value="PHOSPHOLIPID SCRAMBLASE 3"/>
    <property type="match status" value="1"/>
</dbReference>
<evidence type="ECO:0000313" key="5">
    <source>
        <dbReference type="Proteomes" id="UP000558488"/>
    </source>
</evidence>
<dbReference type="GO" id="GO:0017128">
    <property type="term" value="F:phospholipid scramblase activity"/>
    <property type="evidence" value="ECO:0007669"/>
    <property type="project" value="InterPro"/>
</dbReference>
<feature type="region of interest" description="Disordered" evidence="3">
    <location>
        <begin position="21"/>
        <end position="53"/>
    </location>
</feature>
<evidence type="ECO:0000256" key="2">
    <source>
        <dbReference type="RuleBase" id="RU363116"/>
    </source>
</evidence>
<evidence type="ECO:0000313" key="4">
    <source>
        <dbReference type="EMBL" id="KAF6305441.1"/>
    </source>
</evidence>
<keyword evidence="2" id="KW-0564">Palmitate</keyword>
<reference evidence="4 5" key="1">
    <citation type="journal article" date="2020" name="Nature">
        <title>Six reference-quality genomes reveal evolution of bat adaptations.</title>
        <authorList>
            <person name="Jebb D."/>
            <person name="Huang Z."/>
            <person name="Pippel M."/>
            <person name="Hughes G.M."/>
            <person name="Lavrichenko K."/>
            <person name="Devanna P."/>
            <person name="Winkler S."/>
            <person name="Jermiin L.S."/>
            <person name="Skirmuntt E.C."/>
            <person name="Katzourakis A."/>
            <person name="Burkitt-Gray L."/>
            <person name="Ray D.A."/>
            <person name="Sullivan K.A.M."/>
            <person name="Roscito J.G."/>
            <person name="Kirilenko B.M."/>
            <person name="Davalos L.M."/>
            <person name="Corthals A.P."/>
            <person name="Power M.L."/>
            <person name="Jones G."/>
            <person name="Ransome R.D."/>
            <person name="Dechmann D.K.N."/>
            <person name="Locatelli A.G."/>
            <person name="Puechmaille S.J."/>
            <person name="Fedrigo O."/>
            <person name="Jarvis E.D."/>
            <person name="Hiller M."/>
            <person name="Vernes S.C."/>
            <person name="Myers E.W."/>
            <person name="Teeling E.C."/>
        </authorList>
    </citation>
    <scope>NUCLEOTIDE SEQUENCE [LARGE SCALE GENOMIC DNA]</scope>
    <source>
        <strain evidence="4">MPipKuh1</strain>
        <tissue evidence="4">Flight muscle</tissue>
    </source>
</reference>
<feature type="compositionally biased region" description="Pro residues" evidence="3">
    <location>
        <begin position="32"/>
        <end position="42"/>
    </location>
</feature>
<dbReference type="EMBL" id="JACAGB010000023">
    <property type="protein sequence ID" value="KAF6305441.1"/>
    <property type="molecule type" value="Genomic_DNA"/>
</dbReference>
<dbReference type="PANTHER" id="PTHR23248">
    <property type="entry name" value="PHOSPHOLIPID SCRAMBLASE-RELATED"/>
    <property type="match status" value="1"/>
</dbReference>
<dbReference type="AlphaFoldDB" id="A0A7J7TXX8"/>
<evidence type="ECO:0000256" key="1">
    <source>
        <dbReference type="ARBA" id="ARBA00005350"/>
    </source>
</evidence>
<comment type="caution">
    <text evidence="4">The sequence shown here is derived from an EMBL/GenBank/DDBJ whole genome shotgun (WGS) entry which is preliminary data.</text>
</comment>
<name>A0A7J7TXX8_PIPKU</name>
<comment type="function">
    <text evidence="2">May mediate accelerated ATP-independent bidirectional transbilayer migration of phospholipids upon binding calcium ions that results in a loss of phospholipid asymmetry in the plasma membrane.</text>
</comment>
<gene>
    <name evidence="4" type="ORF">mPipKuh1_013727</name>
</gene>
<dbReference type="GO" id="GO:0005886">
    <property type="term" value="C:plasma membrane"/>
    <property type="evidence" value="ECO:0007669"/>
    <property type="project" value="TreeGrafter"/>
</dbReference>
<keyword evidence="5" id="KW-1185">Reference proteome</keyword>
<dbReference type="Proteomes" id="UP000558488">
    <property type="component" value="Unassembled WGS sequence"/>
</dbReference>
<organism evidence="4 5">
    <name type="scientific">Pipistrellus kuhlii</name>
    <name type="common">Kuhl's pipistrelle</name>
    <dbReference type="NCBI Taxonomy" id="59472"/>
    <lineage>
        <taxon>Eukaryota</taxon>
        <taxon>Metazoa</taxon>
        <taxon>Chordata</taxon>
        <taxon>Craniata</taxon>
        <taxon>Vertebrata</taxon>
        <taxon>Euteleostomi</taxon>
        <taxon>Mammalia</taxon>
        <taxon>Eutheria</taxon>
        <taxon>Laurasiatheria</taxon>
        <taxon>Chiroptera</taxon>
        <taxon>Yangochiroptera</taxon>
        <taxon>Vespertilionidae</taxon>
        <taxon>Pipistrellus</taxon>
    </lineage>
</organism>